<evidence type="ECO:0000313" key="6">
    <source>
        <dbReference type="Proteomes" id="UP000218644"/>
    </source>
</evidence>
<dbReference type="AlphaFoldDB" id="A0A2A2ACY6"/>
<dbReference type="Proteomes" id="UP000218054">
    <property type="component" value="Unassembled WGS sequence"/>
</dbReference>
<evidence type="ECO:0000313" key="4">
    <source>
        <dbReference type="EMBL" id="PAT40241.1"/>
    </source>
</evidence>
<dbReference type="EMBL" id="NSJD01000008">
    <property type="protein sequence ID" value="PAT40241.1"/>
    <property type="molecule type" value="Genomic_DNA"/>
</dbReference>
<comment type="similarity">
    <text evidence="1">Belongs to the 4-hydroxybenzoyl-CoA thioesterase family.</text>
</comment>
<dbReference type="PANTHER" id="PTHR31793">
    <property type="entry name" value="4-HYDROXYBENZOYL-COA THIOESTERASE FAMILY MEMBER"/>
    <property type="match status" value="1"/>
</dbReference>
<dbReference type="EMBL" id="NSJB01000013">
    <property type="protein sequence ID" value="PAT35611.1"/>
    <property type="molecule type" value="Genomic_DNA"/>
</dbReference>
<proteinExistence type="inferred from homology"/>
<protein>
    <submittedName>
        <fullName evidence="3">Tol-pal system-associated acyl-CoA thioesterase</fullName>
    </submittedName>
</protein>
<dbReference type="InterPro" id="IPR014166">
    <property type="entry name" value="Tol-Pal_acyl-CoA_thioesterase"/>
</dbReference>
<evidence type="ECO:0000313" key="3">
    <source>
        <dbReference type="EMBL" id="PAT35611.1"/>
    </source>
</evidence>
<accession>A0A2A2ACY6</accession>
<dbReference type="InterPro" id="IPR006684">
    <property type="entry name" value="YbgC/YbaW"/>
</dbReference>
<gene>
    <name evidence="3" type="primary">ybgC</name>
    <name evidence="4" type="ORF">CK623_06820</name>
    <name evidence="3" type="ORF">CK625_12240</name>
</gene>
<dbReference type="NCBIfam" id="TIGR02799">
    <property type="entry name" value="thio_ybgC"/>
    <property type="match status" value="1"/>
</dbReference>
<keyword evidence="2" id="KW-0378">Hydrolase</keyword>
<dbReference type="GO" id="GO:0047617">
    <property type="term" value="F:fatty acyl-CoA hydrolase activity"/>
    <property type="evidence" value="ECO:0007669"/>
    <property type="project" value="TreeGrafter"/>
</dbReference>
<dbReference type="PANTHER" id="PTHR31793:SF37">
    <property type="entry name" value="ACYL-COA THIOESTER HYDROLASE YBGC"/>
    <property type="match status" value="1"/>
</dbReference>
<dbReference type="Gene3D" id="3.10.129.10">
    <property type="entry name" value="Hotdog Thioesterase"/>
    <property type="match status" value="1"/>
</dbReference>
<dbReference type="PIRSF" id="PIRSF003230">
    <property type="entry name" value="YbgC"/>
    <property type="match status" value="1"/>
</dbReference>
<reference evidence="5 6" key="1">
    <citation type="submission" date="2017-08" db="EMBL/GenBank/DDBJ databases">
        <title>WGS of Clinical strains of the CDC Group NO-1 linked to zoonotic infections in humans.</title>
        <authorList>
            <person name="Bernier A.-M."/>
            <person name="Bernard K."/>
        </authorList>
    </citation>
    <scope>NUCLEOTIDE SEQUENCE [LARGE SCALE GENOMIC DNA]</scope>
    <source>
        <strain evidence="3 5">NML00-0135</strain>
        <strain evidence="4 6">NML79-0751</strain>
    </source>
</reference>
<dbReference type="Proteomes" id="UP000218644">
    <property type="component" value="Unassembled WGS sequence"/>
</dbReference>
<sequence length="152" mass="17250">MTCCKGALQVTERSNELPPGFELPLRVYWEDTDAGGIVYHANYLRFMERARSEWLRAKGLGQHQAREQLGGMFVVTDLTLRYLQPARLDDALLVTAALQHMGRASMTMHQQVLRIQGAERSTLCEAQVRIGWVNGQSMRPARIPDHVQALFQ</sequence>
<dbReference type="Pfam" id="PF13279">
    <property type="entry name" value="4HBT_2"/>
    <property type="match status" value="1"/>
</dbReference>
<evidence type="ECO:0000313" key="5">
    <source>
        <dbReference type="Proteomes" id="UP000218054"/>
    </source>
</evidence>
<dbReference type="InterPro" id="IPR050563">
    <property type="entry name" value="4-hydroxybenzoyl-CoA_TE"/>
</dbReference>
<accession>A0A2A2AR89</accession>
<evidence type="ECO:0000256" key="2">
    <source>
        <dbReference type="ARBA" id="ARBA00022801"/>
    </source>
</evidence>
<dbReference type="InterPro" id="IPR008272">
    <property type="entry name" value="HB-CoA_thioesterase_AS"/>
</dbReference>
<dbReference type="FunFam" id="3.10.129.10:FF:000004">
    <property type="entry name" value="Tol-pal system-associated acyl-CoA thioesterase"/>
    <property type="match status" value="1"/>
</dbReference>
<organism evidence="3 5">
    <name type="scientific">Vandammella animalimorsus</name>
    <dbReference type="NCBI Taxonomy" id="2029117"/>
    <lineage>
        <taxon>Bacteria</taxon>
        <taxon>Pseudomonadati</taxon>
        <taxon>Pseudomonadota</taxon>
        <taxon>Betaproteobacteria</taxon>
        <taxon>Burkholderiales</taxon>
        <taxon>Comamonadaceae</taxon>
        <taxon>Vandammella</taxon>
    </lineage>
</organism>
<comment type="caution">
    <text evidence="3">The sequence shown here is derived from an EMBL/GenBank/DDBJ whole genome shotgun (WGS) entry which is preliminary data.</text>
</comment>
<dbReference type="SUPFAM" id="SSF54637">
    <property type="entry name" value="Thioesterase/thiol ester dehydrase-isomerase"/>
    <property type="match status" value="1"/>
</dbReference>
<dbReference type="PROSITE" id="PS01328">
    <property type="entry name" value="4HBCOA_THIOESTERASE"/>
    <property type="match status" value="1"/>
</dbReference>
<evidence type="ECO:0000256" key="1">
    <source>
        <dbReference type="ARBA" id="ARBA00005953"/>
    </source>
</evidence>
<keyword evidence="5" id="KW-1185">Reference proteome</keyword>
<dbReference type="CDD" id="cd00586">
    <property type="entry name" value="4HBT"/>
    <property type="match status" value="1"/>
</dbReference>
<dbReference type="NCBIfam" id="TIGR00051">
    <property type="entry name" value="YbgC/FadM family acyl-CoA thioesterase"/>
    <property type="match status" value="1"/>
</dbReference>
<name>A0A2A2ACY6_9BURK</name>
<dbReference type="InterPro" id="IPR029069">
    <property type="entry name" value="HotDog_dom_sf"/>
</dbReference>